<dbReference type="RefSeq" id="WP_166153658.1">
    <property type="nucleotide sequence ID" value="NZ_JAAOIW010000011.1"/>
</dbReference>
<proteinExistence type="predicted"/>
<name>A0ABX0JB52_9BACL</name>
<evidence type="ECO:0000313" key="1">
    <source>
        <dbReference type="EMBL" id="NHN33362.1"/>
    </source>
</evidence>
<keyword evidence="2" id="KW-1185">Reference proteome</keyword>
<organism evidence="1 2">
    <name type="scientific">Paenibacillus agricola</name>
    <dbReference type="NCBI Taxonomy" id="2716264"/>
    <lineage>
        <taxon>Bacteria</taxon>
        <taxon>Bacillati</taxon>
        <taxon>Bacillota</taxon>
        <taxon>Bacilli</taxon>
        <taxon>Bacillales</taxon>
        <taxon>Paenibacillaceae</taxon>
        <taxon>Paenibacillus</taxon>
    </lineage>
</organism>
<reference evidence="1" key="1">
    <citation type="submission" date="2020-03" db="EMBL/GenBank/DDBJ databases">
        <title>Draft sequencing of Paenibacilllus sp. S3N08.</title>
        <authorList>
            <person name="Kim D.-U."/>
        </authorList>
    </citation>
    <scope>NUCLEOTIDE SEQUENCE</scope>
    <source>
        <strain evidence="1">S3N08</strain>
    </source>
</reference>
<sequence>MEFQLHQQYIELEFTKEQTKMFADIVELDLPMKRILLTVGQHADANKENELSAGISIKQLSEKVIITRKVQERGKGKKFGLQEANIDRKHAERIVESLLKMSLCFYKSFHPTKLIFLTPRGRGVASEIMRRHRESQKQIRS</sequence>
<gene>
    <name evidence="1" type="ORF">G9U52_26475</name>
</gene>
<accession>A0ABX0JB52</accession>
<comment type="caution">
    <text evidence="1">The sequence shown here is derived from an EMBL/GenBank/DDBJ whole genome shotgun (WGS) entry which is preliminary data.</text>
</comment>
<dbReference type="Proteomes" id="UP001165962">
    <property type="component" value="Unassembled WGS sequence"/>
</dbReference>
<protein>
    <submittedName>
        <fullName evidence="1">Uncharacterized protein</fullName>
    </submittedName>
</protein>
<dbReference type="EMBL" id="JAAOIW010000011">
    <property type="protein sequence ID" value="NHN33362.1"/>
    <property type="molecule type" value="Genomic_DNA"/>
</dbReference>
<evidence type="ECO:0000313" key="2">
    <source>
        <dbReference type="Proteomes" id="UP001165962"/>
    </source>
</evidence>